<keyword evidence="5 6" id="KW-0472">Membrane</keyword>
<feature type="transmembrane region" description="Helical" evidence="6">
    <location>
        <begin position="280"/>
        <end position="300"/>
    </location>
</feature>
<organism evidence="7 8">
    <name type="scientific">Candidatus Competibacter denitrificans Run_A_D11</name>
    <dbReference type="NCBI Taxonomy" id="1400863"/>
    <lineage>
        <taxon>Bacteria</taxon>
        <taxon>Pseudomonadati</taxon>
        <taxon>Pseudomonadota</taxon>
        <taxon>Gammaproteobacteria</taxon>
        <taxon>Candidatus Competibacteraceae</taxon>
        <taxon>Candidatus Competibacter</taxon>
    </lineage>
</organism>
<dbReference type="Proteomes" id="UP000035760">
    <property type="component" value="Unassembled WGS sequence"/>
</dbReference>
<dbReference type="NCBIfam" id="TIGR03718">
    <property type="entry name" value="R_switched_Alx"/>
    <property type="match status" value="1"/>
</dbReference>
<feature type="transmembrane region" description="Helical" evidence="6">
    <location>
        <begin position="247"/>
        <end position="268"/>
    </location>
</feature>
<evidence type="ECO:0000256" key="1">
    <source>
        <dbReference type="ARBA" id="ARBA00004141"/>
    </source>
</evidence>
<accession>W6M181</accession>
<feature type="transmembrane region" description="Helical" evidence="6">
    <location>
        <begin position="6"/>
        <end position="25"/>
    </location>
</feature>
<evidence type="ECO:0000256" key="4">
    <source>
        <dbReference type="ARBA" id="ARBA00022989"/>
    </source>
</evidence>
<comment type="caution">
    <text evidence="7">The sequence shown here is derived from an EMBL/GenBank/DDBJ whole genome shotgun (WGS) entry which is preliminary data.</text>
</comment>
<feature type="transmembrane region" description="Helical" evidence="6">
    <location>
        <begin position="37"/>
        <end position="59"/>
    </location>
</feature>
<sequence length="359" mass="40087">MEHHIGYPLETIAIFAAVVIFSVWLDLRLHRDGKDISIANATAWSLFWIFLAIGFYFYIKLHHGAEFAELFLAGYILEKSLSVDNLMVFVAIFASFGIKGALQHRILYFGILGAVLFRMLFIAFGTTLFGLSTWIEFVFAAIVAWTGWKMLSGVGGDDEIEDYSDHWSVRFTQKLIPVYPRLYGNHFFVDRAHVETMVAQDSGIQVARKAALYATPMLLCLVVIEVSDIIFAFDSVPAIIAVTREPLLVYSAVIFAILGLRSLYFVLAAAQKYLIHLDKAVAALLFFIAFKLALQASNHLFHWPGFNISADLSLMIILGTLAVGVIASLVLPAKDEPKDASTVQQAKVEEQIEARDREI</sequence>
<feature type="transmembrane region" description="Helical" evidence="6">
    <location>
        <begin position="71"/>
        <end position="94"/>
    </location>
</feature>
<dbReference type="InterPro" id="IPR005496">
    <property type="entry name" value="Integral_membrane_TerC"/>
</dbReference>
<reference evidence="7" key="1">
    <citation type="submission" date="2013-07" db="EMBL/GenBank/DDBJ databases">
        <authorList>
            <person name="McIlroy S."/>
        </authorList>
    </citation>
    <scope>NUCLEOTIDE SEQUENCE [LARGE SCALE GENOMIC DNA]</scope>
    <source>
        <strain evidence="7">Run_A_D11</strain>
    </source>
</reference>
<protein>
    <submittedName>
        <fullName evidence="7">Tellurium resistance protein terC</fullName>
    </submittedName>
</protein>
<proteinExistence type="inferred from homology"/>
<comment type="similarity">
    <text evidence="2">Belongs to the TerC family.</text>
</comment>
<evidence type="ECO:0000313" key="8">
    <source>
        <dbReference type="Proteomes" id="UP000035760"/>
    </source>
</evidence>
<evidence type="ECO:0000313" key="7">
    <source>
        <dbReference type="EMBL" id="CDI01182.1"/>
    </source>
</evidence>
<comment type="subcellular location">
    <subcellularLocation>
        <location evidence="1">Membrane</location>
        <topology evidence="1">Multi-pass membrane protein</topology>
    </subcellularLocation>
</comment>
<dbReference type="EMBL" id="CBTJ020000019">
    <property type="protein sequence ID" value="CDI01182.1"/>
    <property type="molecule type" value="Genomic_DNA"/>
</dbReference>
<evidence type="ECO:0000256" key="2">
    <source>
        <dbReference type="ARBA" id="ARBA00007511"/>
    </source>
</evidence>
<dbReference type="PANTHER" id="PTHR30238:SF0">
    <property type="entry name" value="THYLAKOID MEMBRANE PROTEIN TERC, CHLOROPLASTIC"/>
    <property type="match status" value="1"/>
</dbReference>
<dbReference type="STRING" id="1400863.BN873_140005"/>
<gene>
    <name evidence="7" type="ORF">BN873_140005</name>
</gene>
<evidence type="ECO:0000256" key="5">
    <source>
        <dbReference type="ARBA" id="ARBA00023136"/>
    </source>
</evidence>
<dbReference type="OrthoDB" id="9783692at2"/>
<feature type="transmembrane region" description="Helical" evidence="6">
    <location>
        <begin position="312"/>
        <end position="331"/>
    </location>
</feature>
<feature type="transmembrane region" description="Helical" evidence="6">
    <location>
        <begin position="131"/>
        <end position="148"/>
    </location>
</feature>
<dbReference type="GO" id="GO:0016020">
    <property type="term" value="C:membrane"/>
    <property type="evidence" value="ECO:0007669"/>
    <property type="project" value="UniProtKB-SubCell"/>
</dbReference>
<dbReference type="AlphaFoldDB" id="W6M181"/>
<keyword evidence="8" id="KW-1185">Reference proteome</keyword>
<dbReference type="Pfam" id="PF03741">
    <property type="entry name" value="TerC"/>
    <property type="match status" value="1"/>
</dbReference>
<evidence type="ECO:0000256" key="6">
    <source>
        <dbReference type="SAM" id="Phobius"/>
    </source>
</evidence>
<keyword evidence="3 6" id="KW-0812">Transmembrane</keyword>
<reference evidence="7" key="2">
    <citation type="submission" date="2014-03" db="EMBL/GenBank/DDBJ databases">
        <title>Candidatus Competibacter-lineage genomes retrieved from metagenomes reveal functional metabolic diversity.</title>
        <authorList>
            <person name="McIlroy S.J."/>
            <person name="Albertsen M."/>
            <person name="Andresen E.K."/>
            <person name="Saunders A.M."/>
            <person name="Kristiansen R."/>
            <person name="Stokholm-Bjerregaard M."/>
            <person name="Nielsen K.L."/>
            <person name="Nielsen P.H."/>
        </authorList>
    </citation>
    <scope>NUCLEOTIDE SEQUENCE</scope>
    <source>
        <strain evidence="7">Run_A_D11</strain>
    </source>
</reference>
<feature type="transmembrane region" description="Helical" evidence="6">
    <location>
        <begin position="218"/>
        <end position="241"/>
    </location>
</feature>
<evidence type="ECO:0000256" key="3">
    <source>
        <dbReference type="ARBA" id="ARBA00022692"/>
    </source>
</evidence>
<dbReference type="RefSeq" id="WP_048670305.1">
    <property type="nucleotide sequence ID" value="NZ_CBTJ020000019.1"/>
</dbReference>
<name>W6M181_9GAMM</name>
<keyword evidence="4 6" id="KW-1133">Transmembrane helix</keyword>
<dbReference type="InterPro" id="IPR022369">
    <property type="entry name" value="Integral_membrane_TerC_rswitch"/>
</dbReference>
<dbReference type="PANTHER" id="PTHR30238">
    <property type="entry name" value="MEMBRANE BOUND PREDICTED REDOX MODULATOR"/>
    <property type="match status" value="1"/>
</dbReference>
<feature type="transmembrane region" description="Helical" evidence="6">
    <location>
        <begin position="106"/>
        <end position="125"/>
    </location>
</feature>